<keyword evidence="2" id="KW-1185">Reference proteome</keyword>
<evidence type="ECO:0008006" key="3">
    <source>
        <dbReference type="Google" id="ProtNLM"/>
    </source>
</evidence>
<proteinExistence type="predicted"/>
<dbReference type="AlphaFoldDB" id="A0A1M6AD79"/>
<dbReference type="EMBL" id="FQYV01000001">
    <property type="protein sequence ID" value="SHI34389.1"/>
    <property type="molecule type" value="Genomic_DNA"/>
</dbReference>
<gene>
    <name evidence="1" type="ORF">SAMN04487908_101147</name>
</gene>
<organism evidence="1 2">
    <name type="scientific">Aequorivita viscosa</name>
    <dbReference type="NCBI Taxonomy" id="797419"/>
    <lineage>
        <taxon>Bacteria</taxon>
        <taxon>Pseudomonadati</taxon>
        <taxon>Bacteroidota</taxon>
        <taxon>Flavobacteriia</taxon>
        <taxon>Flavobacteriales</taxon>
        <taxon>Flavobacteriaceae</taxon>
        <taxon>Aequorivita</taxon>
    </lineage>
</organism>
<dbReference type="STRING" id="797419.SAMN05216556_102148"/>
<sequence>MQQKMKKYLVLSILFILPITAYIFFSLSTNYFKPLPVLTKNVAELDGFTTLDGKPVQLEDHITILGFFGRDLEAHRAYAYNLAHKIYTKNHSFREFQFVILLPEGTQSQARNVEQKLAEIAPTDSWLFAFGSDDKITSVFHSLQSNITIDSGFSTPYVFIIDKERNLRGRDDDKDHGIMYGFDSSQIAEINNKMSDDVKVLLAEYRRALKKYGSSREI</sequence>
<dbReference type="Gene3D" id="3.40.30.10">
    <property type="entry name" value="Glutaredoxin"/>
    <property type="match status" value="1"/>
</dbReference>
<evidence type="ECO:0000313" key="1">
    <source>
        <dbReference type="EMBL" id="SHI34389.1"/>
    </source>
</evidence>
<evidence type="ECO:0000313" key="2">
    <source>
        <dbReference type="Proteomes" id="UP000184172"/>
    </source>
</evidence>
<accession>A0A1M6AD79</accession>
<protein>
    <recommendedName>
        <fullName evidence="3">Protein SCO1/2</fullName>
    </recommendedName>
</protein>
<reference evidence="2" key="1">
    <citation type="submission" date="2016-11" db="EMBL/GenBank/DDBJ databases">
        <authorList>
            <person name="Varghese N."/>
            <person name="Submissions S."/>
        </authorList>
    </citation>
    <scope>NUCLEOTIDE SEQUENCE [LARGE SCALE GENOMIC DNA]</scope>
    <source>
        <strain evidence="2">DSM 26349</strain>
    </source>
</reference>
<dbReference type="Proteomes" id="UP000184172">
    <property type="component" value="Unassembled WGS sequence"/>
</dbReference>
<name>A0A1M6AD79_9FLAO</name>